<dbReference type="Proteomes" id="UP001211065">
    <property type="component" value="Unassembled WGS sequence"/>
</dbReference>
<reference evidence="2" key="1">
    <citation type="submission" date="2020-05" db="EMBL/GenBank/DDBJ databases">
        <title>Phylogenomic resolution of chytrid fungi.</title>
        <authorList>
            <person name="Stajich J.E."/>
            <person name="Amses K."/>
            <person name="Simmons R."/>
            <person name="Seto K."/>
            <person name="Myers J."/>
            <person name="Bonds A."/>
            <person name="Quandt C.A."/>
            <person name="Barry K."/>
            <person name="Liu P."/>
            <person name="Grigoriev I."/>
            <person name="Longcore J.E."/>
            <person name="James T.Y."/>
        </authorList>
    </citation>
    <scope>NUCLEOTIDE SEQUENCE</scope>
    <source>
        <strain evidence="2">JEL0476</strain>
    </source>
</reference>
<feature type="domain" description="AAR2 N-terminal" evidence="1">
    <location>
        <begin position="27"/>
        <end position="154"/>
    </location>
</feature>
<evidence type="ECO:0000259" key="1">
    <source>
        <dbReference type="Pfam" id="PF20981"/>
    </source>
</evidence>
<accession>A0AAD5U9W9</accession>
<dbReference type="CDD" id="cd13777">
    <property type="entry name" value="Aar2_N"/>
    <property type="match status" value="1"/>
</dbReference>
<evidence type="ECO:0000313" key="3">
    <source>
        <dbReference type="Proteomes" id="UP001211065"/>
    </source>
</evidence>
<gene>
    <name evidence="2" type="primary">AAR2</name>
    <name evidence="2" type="ORF">HK099_006583</name>
</gene>
<dbReference type="PANTHER" id="PTHR12689:SF4">
    <property type="entry name" value="PROTEIN AAR2 HOMOLOG"/>
    <property type="match status" value="1"/>
</dbReference>
<keyword evidence="3" id="KW-1185">Reference proteome</keyword>
<dbReference type="PANTHER" id="PTHR12689">
    <property type="entry name" value="A1 CISTRON SPLICING FACTOR AAR2-RELATED"/>
    <property type="match status" value="1"/>
</dbReference>
<proteinExistence type="predicted"/>
<dbReference type="GO" id="GO:0000244">
    <property type="term" value="P:spliceosomal tri-snRNP complex assembly"/>
    <property type="evidence" value="ECO:0007669"/>
    <property type="project" value="TreeGrafter"/>
</dbReference>
<protein>
    <submittedName>
        <fullName evidence="2">A1-alpha2 repression</fullName>
    </submittedName>
</protein>
<organism evidence="2 3">
    <name type="scientific">Clydaea vesicula</name>
    <dbReference type="NCBI Taxonomy" id="447962"/>
    <lineage>
        <taxon>Eukaryota</taxon>
        <taxon>Fungi</taxon>
        <taxon>Fungi incertae sedis</taxon>
        <taxon>Chytridiomycota</taxon>
        <taxon>Chytridiomycota incertae sedis</taxon>
        <taxon>Chytridiomycetes</taxon>
        <taxon>Lobulomycetales</taxon>
        <taxon>Lobulomycetaceae</taxon>
        <taxon>Clydaea</taxon>
    </lineage>
</organism>
<dbReference type="InterPro" id="IPR007946">
    <property type="entry name" value="AAR2"/>
</dbReference>
<dbReference type="Gene3D" id="2.60.34.20">
    <property type="match status" value="1"/>
</dbReference>
<dbReference type="EMBL" id="JADGJW010000058">
    <property type="protein sequence ID" value="KAJ3225549.1"/>
    <property type="molecule type" value="Genomic_DNA"/>
</dbReference>
<dbReference type="AlphaFoldDB" id="A0AAD5U9W9"/>
<dbReference type="InterPro" id="IPR038516">
    <property type="entry name" value="AAR2_N_sf"/>
</dbReference>
<dbReference type="Pfam" id="PF20981">
    <property type="entry name" value="AAR2_1st"/>
    <property type="match status" value="1"/>
</dbReference>
<evidence type="ECO:0000313" key="2">
    <source>
        <dbReference type="EMBL" id="KAJ3225549.1"/>
    </source>
</evidence>
<comment type="caution">
    <text evidence="2">The sequence shown here is derived from an EMBL/GenBank/DDBJ whole genome shotgun (WGS) entry which is preliminary data.</text>
</comment>
<name>A0AAD5U9W9_9FUNG</name>
<sequence>MNEISVASQPSLKSVDNELLKKLFFYGGILLFANPPQITEFTIDFKTWQVGEKFKGLKFIPLGFHFISFQLIGSESTYLFWHFFNQNEVLVINWNTETEEFFKAQPEEIARYKYNIQEFDKFLGPYPLEESRSYEEFCALTSKLTAELLKNILPKSKDSDNKIVLNSFEVTSHLSKGNANVENNFLNFIHFDFKNFKKLKKHNLQSFRMQEHSDTDKIANISNSVNEKISSNLVGENLTNFYLDKSLLFENILMDFDKNRILGEYFILKWTSNAIFIL</sequence>
<dbReference type="InterPro" id="IPR033647">
    <property type="entry name" value="Aar2_N"/>
</dbReference>